<feature type="domain" description="FZ" evidence="5">
    <location>
        <begin position="261"/>
        <end position="387"/>
    </location>
</feature>
<feature type="domain" description="FZ" evidence="5">
    <location>
        <begin position="379"/>
        <end position="493"/>
    </location>
</feature>
<feature type="chain" id="PRO_5043471943" evidence="4">
    <location>
        <begin position="21"/>
        <end position="646"/>
    </location>
</feature>
<dbReference type="EMBL" id="CAWUFR010000280">
    <property type="protein sequence ID" value="CAK6975002.1"/>
    <property type="molecule type" value="Genomic_DNA"/>
</dbReference>
<feature type="disulfide bond" evidence="3">
    <location>
        <begin position="266"/>
        <end position="327"/>
    </location>
</feature>
<name>A0AAV1PWI9_SCOSC</name>
<dbReference type="PANTHER" id="PTHR11309:SF47">
    <property type="entry name" value="FRIZZLED"/>
    <property type="match status" value="1"/>
</dbReference>
<feature type="disulfide bond" evidence="3">
    <location>
        <begin position="274"/>
        <end position="320"/>
    </location>
</feature>
<feature type="signal peptide" evidence="4">
    <location>
        <begin position="1"/>
        <end position="20"/>
    </location>
</feature>
<evidence type="ECO:0000256" key="2">
    <source>
        <dbReference type="ARBA" id="ARBA00023157"/>
    </source>
</evidence>
<feature type="disulfide bond" evidence="3">
    <location>
        <begin position="154"/>
        <end position="200"/>
    </location>
</feature>
<sequence>MIHFLLVVLGLLLSPQQVHSWRDEKSNCKPVTSTFCQNVGYTTTAHPTGVTGYNLQQIGQMVETACSPHVATVLCRVVVPECSPDDNPRTKPCRALCKKVKTDCEAAFRAKRLYWPSRLQCDSLPESNCVQGQEARVIPTTPTVTCQPITVPLCKDLSYTETVMPNMFGHNNQEQAGLQVTQFDPYIKVDCSPQLKDFLCSMFVPKCVSGKARPPCKTLCEQARSGCSSLMRSFGVEWPFNCETYTTESCEQVQQYFDIPTTRGTCEPITIPICKDLPYTETVMPNVLGHSTQTDAALEVHQFFPLVKVECSPHLKPFLCSVYTPECVSGKARPPCRTLCEQARSGCEPLMAKFGFLWPSSLRCDAYTTESCGHYGVGSSGGLCEPINVPMCQDLSYNQTMSPNLLGHTSQREAAVKMSFFDSIVKTVCSTDIRLFLCTVYAPPCVAGEVQRPCRSLCERAKQGCDTLMATFGVGWPDELQCNRFPEEMCIATLRAEGLLARLNAGGLSVGGKSLSLGTARLLLTLMDNDKSGDLDVVEVFKLEHYVAVTRREYVESYQGGFSPTIAETQMKEALSVRKLNLDNETFKVLWRDFGSRGGINYDEFMAVLTKLQILRNRFQAHQMSLPCDCEVATFSLKQFLKSVIM</sequence>
<keyword evidence="2 3" id="KW-1015">Disulfide bond</keyword>
<dbReference type="SUPFAM" id="SSF63501">
    <property type="entry name" value="Frizzled cysteine-rich domain"/>
    <property type="match status" value="4"/>
</dbReference>
<dbReference type="Gene3D" id="1.10.238.10">
    <property type="entry name" value="EF-hand"/>
    <property type="match status" value="1"/>
</dbReference>
<dbReference type="GO" id="GO:0005886">
    <property type="term" value="C:plasma membrane"/>
    <property type="evidence" value="ECO:0007669"/>
    <property type="project" value="TreeGrafter"/>
</dbReference>
<dbReference type="GO" id="GO:0060070">
    <property type="term" value="P:canonical Wnt signaling pathway"/>
    <property type="evidence" value="ECO:0007669"/>
    <property type="project" value="TreeGrafter"/>
</dbReference>
<organism evidence="6 7">
    <name type="scientific">Scomber scombrus</name>
    <name type="common">Atlantic mackerel</name>
    <name type="synonym">Scomber vernalis</name>
    <dbReference type="NCBI Taxonomy" id="13677"/>
    <lineage>
        <taxon>Eukaryota</taxon>
        <taxon>Metazoa</taxon>
        <taxon>Chordata</taxon>
        <taxon>Craniata</taxon>
        <taxon>Vertebrata</taxon>
        <taxon>Euteleostomi</taxon>
        <taxon>Actinopterygii</taxon>
        <taxon>Neopterygii</taxon>
        <taxon>Teleostei</taxon>
        <taxon>Neoteleostei</taxon>
        <taxon>Acanthomorphata</taxon>
        <taxon>Pelagiaria</taxon>
        <taxon>Scombriformes</taxon>
        <taxon>Scombridae</taxon>
        <taxon>Scomber</taxon>
    </lineage>
</organism>
<dbReference type="Pfam" id="PF01392">
    <property type="entry name" value="Fz"/>
    <property type="match status" value="4"/>
</dbReference>
<feature type="disulfide bond" evidence="3">
    <location>
        <begin position="392"/>
        <end position="438"/>
    </location>
</feature>
<dbReference type="AlphaFoldDB" id="A0AAV1PWI9"/>
<dbReference type="InterPro" id="IPR011992">
    <property type="entry name" value="EF-hand-dom_pair"/>
</dbReference>
<feature type="disulfide bond" evidence="3">
    <location>
        <begin position="146"/>
        <end position="207"/>
    </location>
</feature>
<comment type="caution">
    <text evidence="3">Lacks conserved residue(s) required for the propagation of feature annotation.</text>
</comment>
<feature type="disulfide bond" evidence="3">
    <location>
        <begin position="384"/>
        <end position="445"/>
    </location>
</feature>
<feature type="disulfide bond" evidence="3">
    <location>
        <begin position="66"/>
        <end position="104"/>
    </location>
</feature>
<feature type="disulfide bond" evidence="3">
    <location>
        <begin position="97"/>
        <end position="121"/>
    </location>
</feature>
<dbReference type="InterPro" id="IPR020067">
    <property type="entry name" value="Frizzled_dom"/>
</dbReference>
<proteinExistence type="predicted"/>
<dbReference type="PANTHER" id="PTHR11309">
    <property type="entry name" value="FRIZZLED"/>
    <property type="match status" value="1"/>
</dbReference>
<dbReference type="InterPro" id="IPR036790">
    <property type="entry name" value="Frizzled_dom_sf"/>
</dbReference>
<reference evidence="6 7" key="1">
    <citation type="submission" date="2024-01" db="EMBL/GenBank/DDBJ databases">
        <authorList>
            <person name="Alioto T."/>
            <person name="Alioto T."/>
            <person name="Gomez Garrido J."/>
        </authorList>
    </citation>
    <scope>NUCLEOTIDE SEQUENCE [LARGE SCALE GENOMIC DNA]</scope>
</reference>
<evidence type="ECO:0000259" key="5">
    <source>
        <dbReference type="PROSITE" id="PS50038"/>
    </source>
</evidence>
<keyword evidence="4" id="KW-0732">Signal</keyword>
<dbReference type="GO" id="GO:0035567">
    <property type="term" value="P:non-canonical Wnt signaling pathway"/>
    <property type="evidence" value="ECO:0007669"/>
    <property type="project" value="TreeGrafter"/>
</dbReference>
<dbReference type="Proteomes" id="UP001314229">
    <property type="component" value="Unassembled WGS sequence"/>
</dbReference>
<dbReference type="GO" id="GO:0042813">
    <property type="term" value="F:Wnt receptor activity"/>
    <property type="evidence" value="ECO:0007669"/>
    <property type="project" value="TreeGrafter"/>
</dbReference>
<evidence type="ECO:0000313" key="7">
    <source>
        <dbReference type="Proteomes" id="UP001314229"/>
    </source>
</evidence>
<keyword evidence="7" id="KW-1185">Reference proteome</keyword>
<gene>
    <name evidence="6" type="ORF">FSCOSCO3_A020490</name>
</gene>
<dbReference type="CDD" id="cd07066">
    <property type="entry name" value="CRD_FZ"/>
    <property type="match status" value="1"/>
</dbReference>
<comment type="caution">
    <text evidence="6">The sequence shown here is derived from an EMBL/GenBank/DDBJ whole genome shotgun (WGS) entry which is preliminary data.</text>
</comment>
<feature type="disulfide bond" evidence="3">
    <location>
        <begin position="458"/>
        <end position="482"/>
    </location>
</feature>
<dbReference type="SMART" id="SM00063">
    <property type="entry name" value="FRI"/>
    <property type="match status" value="4"/>
</dbReference>
<evidence type="ECO:0000313" key="6">
    <source>
        <dbReference type="EMBL" id="CAK6975002.1"/>
    </source>
</evidence>
<dbReference type="GO" id="GO:0017147">
    <property type="term" value="F:Wnt-protein binding"/>
    <property type="evidence" value="ECO:0007669"/>
    <property type="project" value="TreeGrafter"/>
</dbReference>
<feature type="domain" description="FZ" evidence="5">
    <location>
        <begin position="141"/>
        <end position="253"/>
    </location>
</feature>
<dbReference type="PROSITE" id="PS50038">
    <property type="entry name" value="FZ"/>
    <property type="match status" value="4"/>
</dbReference>
<dbReference type="SUPFAM" id="SSF47473">
    <property type="entry name" value="EF-hand"/>
    <property type="match status" value="1"/>
</dbReference>
<evidence type="ECO:0000256" key="4">
    <source>
        <dbReference type="SAM" id="SignalP"/>
    </source>
</evidence>
<dbReference type="InterPro" id="IPR015526">
    <property type="entry name" value="Frizzled/SFRP"/>
</dbReference>
<dbReference type="Gene3D" id="1.10.2000.10">
    <property type="entry name" value="Frizzled cysteine-rich domain"/>
    <property type="match status" value="4"/>
</dbReference>
<accession>A0AAV1PWI9</accession>
<feature type="disulfide bond" evidence="3">
    <location>
        <begin position="340"/>
        <end position="364"/>
    </location>
</feature>
<evidence type="ECO:0000256" key="3">
    <source>
        <dbReference type="PROSITE-ProRule" id="PRU00090"/>
    </source>
</evidence>
<feature type="domain" description="FZ" evidence="5">
    <location>
        <begin position="23"/>
        <end position="132"/>
    </location>
</feature>
<protein>
    <submittedName>
        <fullName evidence="6">Uncharacterized protein LOC122986877</fullName>
    </submittedName>
</protein>
<keyword evidence="1" id="KW-0217">Developmental protein</keyword>
<evidence type="ECO:0000256" key="1">
    <source>
        <dbReference type="ARBA" id="ARBA00022473"/>
    </source>
</evidence>